<feature type="domain" description="Carbohydrate kinase PfkB" evidence="4">
    <location>
        <begin position="30"/>
        <end position="296"/>
    </location>
</feature>
<keyword evidence="1" id="KW-0808">Transferase</keyword>
<evidence type="ECO:0000256" key="3">
    <source>
        <dbReference type="SAM" id="MobiDB-lite"/>
    </source>
</evidence>
<dbReference type="RefSeq" id="WP_167229756.1">
    <property type="nucleotide sequence ID" value="NZ_JAAQPH010000025.1"/>
</dbReference>
<accession>A0A967F236</accession>
<evidence type="ECO:0000259" key="4">
    <source>
        <dbReference type="Pfam" id="PF00294"/>
    </source>
</evidence>
<sequence>MTAPRMLHMGGAVVDYVYRIAALPPRGGEAVAGAHARIAGGGFNQMCAARRNGLAVAYGGGHGSGPDGDFLRAALTGAGIEVLLPRSATIDSGNCVVMIDEAGERSFVSWPGAESRLSDAELSAVHPQRGDWIVVSGYTLSYADSREPLHRWLTSLPPDLPVIFDPAPVVAAIPEEILHAVLARATWVSANLAEARVLTGENIPERQAAVLLEHHCPAAEGILLRAGAEGAYLQQRGEPQTRLPAFAVEAVDTNGAGDTHLGVFVAALARNETACDAAQRANAAAAISVTRFGGSAAPTGGEIDTFLAGQQPDAPNAAPPKTVQNQ</sequence>
<dbReference type="PANTHER" id="PTHR10584">
    <property type="entry name" value="SUGAR KINASE"/>
    <property type="match status" value="1"/>
</dbReference>
<gene>
    <name evidence="5" type="ORF">HBA54_24320</name>
</gene>
<keyword evidence="2" id="KW-0418">Kinase</keyword>
<dbReference type="PANTHER" id="PTHR10584:SF166">
    <property type="entry name" value="RIBOKINASE"/>
    <property type="match status" value="1"/>
</dbReference>
<dbReference type="SUPFAM" id="SSF53613">
    <property type="entry name" value="Ribokinase-like"/>
    <property type="match status" value="1"/>
</dbReference>
<evidence type="ECO:0000256" key="1">
    <source>
        <dbReference type="ARBA" id="ARBA00022679"/>
    </source>
</evidence>
<protein>
    <submittedName>
        <fullName evidence="5">Ribokinase</fullName>
    </submittedName>
</protein>
<dbReference type="EMBL" id="JAAQPH010000025">
    <property type="protein sequence ID" value="NIA71724.1"/>
    <property type="molecule type" value="Genomic_DNA"/>
</dbReference>
<evidence type="ECO:0000313" key="5">
    <source>
        <dbReference type="EMBL" id="NIA71724.1"/>
    </source>
</evidence>
<dbReference type="Gene3D" id="3.40.1190.20">
    <property type="match status" value="1"/>
</dbReference>
<evidence type="ECO:0000313" key="6">
    <source>
        <dbReference type="Proteomes" id="UP000761264"/>
    </source>
</evidence>
<dbReference type="InterPro" id="IPR011611">
    <property type="entry name" value="PfkB_dom"/>
</dbReference>
<reference evidence="5" key="1">
    <citation type="submission" date="2020-03" db="EMBL/GenBank/DDBJ databases">
        <title>Genome of Pelagibius litoralis DSM 21314T.</title>
        <authorList>
            <person name="Wang G."/>
        </authorList>
    </citation>
    <scope>NUCLEOTIDE SEQUENCE</scope>
    <source>
        <strain evidence="5">DSM 21314</strain>
    </source>
</reference>
<dbReference type="InterPro" id="IPR029056">
    <property type="entry name" value="Ribokinase-like"/>
</dbReference>
<keyword evidence="6" id="KW-1185">Reference proteome</keyword>
<dbReference type="Pfam" id="PF00294">
    <property type="entry name" value="PfkB"/>
    <property type="match status" value="1"/>
</dbReference>
<proteinExistence type="predicted"/>
<organism evidence="5 6">
    <name type="scientific">Pelagibius litoralis</name>
    <dbReference type="NCBI Taxonomy" id="374515"/>
    <lineage>
        <taxon>Bacteria</taxon>
        <taxon>Pseudomonadati</taxon>
        <taxon>Pseudomonadota</taxon>
        <taxon>Alphaproteobacteria</taxon>
        <taxon>Rhodospirillales</taxon>
        <taxon>Rhodovibrionaceae</taxon>
        <taxon>Pelagibius</taxon>
    </lineage>
</organism>
<evidence type="ECO:0000256" key="2">
    <source>
        <dbReference type="ARBA" id="ARBA00022777"/>
    </source>
</evidence>
<dbReference type="GO" id="GO:0016301">
    <property type="term" value="F:kinase activity"/>
    <property type="evidence" value="ECO:0007669"/>
    <property type="project" value="UniProtKB-KW"/>
</dbReference>
<dbReference type="AlphaFoldDB" id="A0A967F236"/>
<feature type="region of interest" description="Disordered" evidence="3">
    <location>
        <begin position="302"/>
        <end position="326"/>
    </location>
</feature>
<dbReference type="Proteomes" id="UP000761264">
    <property type="component" value="Unassembled WGS sequence"/>
</dbReference>
<comment type="caution">
    <text evidence="5">The sequence shown here is derived from an EMBL/GenBank/DDBJ whole genome shotgun (WGS) entry which is preliminary data.</text>
</comment>
<name>A0A967F236_9PROT</name>